<dbReference type="Proteomes" id="UP001523565">
    <property type="component" value="Unassembled WGS sequence"/>
</dbReference>
<keyword evidence="5" id="KW-0560">Oxidoreductase</keyword>
<dbReference type="PANTHER" id="PTHR21075:SF0">
    <property type="entry name" value="ANAEROBIC RIBONUCLEOSIDE-TRIPHOSPHATE REDUCTASE"/>
    <property type="match status" value="1"/>
</dbReference>
<gene>
    <name evidence="5" type="primary">nrdD</name>
    <name evidence="5" type="ORF">NK118_02200</name>
</gene>
<sequence>MLEKDVWIIKKDGTKEDFNVQKVVVAVNKSAYRALIKFTDEELGFICKFVEEQVDSMGEVEIPIAEMHNVVEGALERVNATVAKSYRDYRNYKQDFVQMLDDVYKKSQSIMYIGDKENSNTDSALVSTKRSLIFNELNKELYKKFFLTVEEIQALRDGYIYVHDMSARRDTMNCCLFDVKEVLSGGFEMGNLWYNEPKTLDTAFDVIGDIVLSAASQQYGGFTVPSVDDILTPYAEKSYNKYIEKYTALGLDKDMVEKVAWADLEKEMEQGFQGWEYKFNSVSSSRGDYPFITVTTGINTTKFGKLATIKMLEVRKEGQGKKGHKRPVLFPKIVFLYDEELHGPGKPLEDVFEAGIECSAKTMYPDWLSLTGEGYVSSMYKKYKKVISPMGCRAFLSPWYERGGMTPADDQDQPVFVGRFNIGAISLHLPMIYAKAKQEGKEFYKVLDYYLELIRQLHLRTYAYLGEMRASTNPLAYCEGGFYGGKLGLYDKIKPLLKSATASFGITALNELQQLHNRKSLAEDGEFALDVMRHINEKIEEYKQEDGRLYAIYGTPAESLCGLQVKQFRKKYGIIENVSDREYISNSFHCHVTEDITPIQKQDFEGRFWDLCNGGKIQYVKYPIGYNMQAMKTLVHRAMDKGYYEGVNLSLSYCDDCGHEELSMEVCPECGSKNLTKIERMNGYLSYSRVKGDTRLNEAKMEEIAERVSM</sequence>
<name>A0ABT1EEZ2_9FIRM</name>
<feature type="domain" description="ATP-cone" evidence="4">
    <location>
        <begin position="6"/>
        <end position="97"/>
    </location>
</feature>
<evidence type="ECO:0000256" key="1">
    <source>
        <dbReference type="ARBA" id="ARBA00022741"/>
    </source>
</evidence>
<dbReference type="GO" id="GO:0008998">
    <property type="term" value="F:ribonucleoside-triphosphate reductase (thioredoxin) activity"/>
    <property type="evidence" value="ECO:0007669"/>
    <property type="project" value="UniProtKB-EC"/>
</dbReference>
<dbReference type="PROSITE" id="PS51161">
    <property type="entry name" value="ATP_CONE"/>
    <property type="match status" value="1"/>
</dbReference>
<dbReference type="PANTHER" id="PTHR21075">
    <property type="entry name" value="ANAEROBIC RIBONUCLEOSIDE-TRIPHOSPHATE REDUCTASE"/>
    <property type="match status" value="1"/>
</dbReference>
<dbReference type="InterPro" id="IPR012833">
    <property type="entry name" value="NrdD"/>
</dbReference>
<evidence type="ECO:0000259" key="4">
    <source>
        <dbReference type="PROSITE" id="PS51161"/>
    </source>
</evidence>
<dbReference type="InterPro" id="IPR005144">
    <property type="entry name" value="ATP-cone_dom"/>
</dbReference>
<dbReference type="RefSeq" id="WP_262067964.1">
    <property type="nucleotide sequence ID" value="NZ_JAMXOC010000002.1"/>
</dbReference>
<dbReference type="Gene3D" id="3.20.70.20">
    <property type="match status" value="1"/>
</dbReference>
<keyword evidence="1 3" id="KW-0547">Nucleotide-binding</keyword>
<keyword evidence="6" id="KW-1185">Reference proteome</keyword>
<dbReference type="EC" id="1.17.4.2" evidence="5"/>
<dbReference type="NCBIfam" id="TIGR02487">
    <property type="entry name" value="NrdD"/>
    <property type="match status" value="1"/>
</dbReference>
<evidence type="ECO:0000256" key="3">
    <source>
        <dbReference type="PROSITE-ProRule" id="PRU00492"/>
    </source>
</evidence>
<evidence type="ECO:0000313" key="6">
    <source>
        <dbReference type="Proteomes" id="UP001523565"/>
    </source>
</evidence>
<reference evidence="5 6" key="1">
    <citation type="journal article" date="2022" name="Genome Biol. Evol.">
        <title>Host diet, physiology and behaviors set the stage for Lachnospiraceae cladogenesis.</title>
        <authorList>
            <person name="Vera-Ponce De Leon A."/>
            <person name="Schneider M."/>
            <person name="Jahnes B.C."/>
            <person name="Sadowski V."/>
            <person name="Camuy-Velez L.A."/>
            <person name="Duan J."/>
            <person name="Sabree Z.L."/>
        </authorList>
    </citation>
    <scope>NUCLEOTIDE SEQUENCE [LARGE SCALE GENOMIC DNA]</scope>
    <source>
        <strain evidence="5 6">PAL227</strain>
    </source>
</reference>
<evidence type="ECO:0000313" key="5">
    <source>
        <dbReference type="EMBL" id="MCP1109054.1"/>
    </source>
</evidence>
<dbReference type="Pfam" id="PF03477">
    <property type="entry name" value="ATP-cone"/>
    <property type="match status" value="1"/>
</dbReference>
<evidence type="ECO:0000256" key="2">
    <source>
        <dbReference type="ARBA" id="ARBA00022840"/>
    </source>
</evidence>
<dbReference type="SUPFAM" id="SSF51998">
    <property type="entry name" value="PFL-like glycyl radical enzymes"/>
    <property type="match status" value="1"/>
</dbReference>
<dbReference type="EMBL" id="JAMZFV010000002">
    <property type="protein sequence ID" value="MCP1109054.1"/>
    <property type="molecule type" value="Genomic_DNA"/>
</dbReference>
<dbReference type="Pfam" id="PF13597">
    <property type="entry name" value="NRDD"/>
    <property type="match status" value="1"/>
</dbReference>
<organism evidence="5 6">
    <name type="scientific">Ohessyouella blattaphilus</name>
    <dbReference type="NCBI Taxonomy" id="2949333"/>
    <lineage>
        <taxon>Bacteria</taxon>
        <taxon>Bacillati</taxon>
        <taxon>Bacillota</taxon>
        <taxon>Clostridia</taxon>
        <taxon>Lachnospirales</taxon>
        <taxon>Lachnospiraceae</taxon>
        <taxon>Ohessyouella</taxon>
    </lineage>
</organism>
<comment type="caution">
    <text evidence="5">The sequence shown here is derived from an EMBL/GenBank/DDBJ whole genome shotgun (WGS) entry which is preliminary data.</text>
</comment>
<proteinExistence type="predicted"/>
<keyword evidence="2 3" id="KW-0067">ATP-binding</keyword>
<protein>
    <submittedName>
        <fullName evidence="5">Anaerobic ribonucleoside-triphosphate reductase</fullName>
        <ecNumber evidence="5">1.17.4.2</ecNumber>
    </submittedName>
</protein>
<accession>A0ABT1EEZ2</accession>